<evidence type="ECO:0000313" key="4">
    <source>
        <dbReference type="EMBL" id="PMS20528.1"/>
    </source>
</evidence>
<dbReference type="RefSeq" id="WP_102636493.1">
    <property type="nucleotide sequence ID" value="NZ_CADIJZ010000057.1"/>
</dbReference>
<sequence>MAYDYLTKIRINRPLTEEEVARRVNVHKPVVDEAADAYTVFGMNDVYLEVCDASYPQVGWGLLAFLLCFPAFALLTVEAVQSAIVDTPAMVRNSEQGVFSAVMWVFTVITVLCCVLTVVILLRDCFNYRHKAVRFNRQTRMVYAFRHNGPGGVIAVPWDKAFFYPHRLLSNNLAGGAPTLMRCFVLDDDGKKIVSTFSFGARTVNGADESTPIGKQVLYQIQANFEFIRRYMEQGPGALPKVERYLPRGPSLRASMSVWFYGIGAVGSASGAMRGLTILLSGPIFLLSILHYVAQLTSREPVWPTEVEAACGNLASAAMAQA</sequence>
<keyword evidence="1" id="KW-0472">Membrane</keyword>
<name>A0A2N7VTP6_9BURK</name>
<protein>
    <recommendedName>
        <fullName evidence="2">DUF6708 domain-containing protein</fullName>
    </recommendedName>
</protein>
<evidence type="ECO:0000313" key="3">
    <source>
        <dbReference type="EMBL" id="CAB3743341.1"/>
    </source>
</evidence>
<keyword evidence="1" id="KW-0812">Transmembrane</keyword>
<dbReference type="Proteomes" id="UP000235659">
    <property type="component" value="Unassembled WGS sequence"/>
</dbReference>
<evidence type="ECO:0000313" key="6">
    <source>
        <dbReference type="Proteomes" id="UP000494205"/>
    </source>
</evidence>
<evidence type="ECO:0000259" key="2">
    <source>
        <dbReference type="Pfam" id="PF20455"/>
    </source>
</evidence>
<reference evidence="4 5" key="1">
    <citation type="submission" date="2018-01" db="EMBL/GenBank/DDBJ databases">
        <title>Whole genome analyses suggest that Burkholderia sensu lato contains two further novel genera in the rhizoxinica-symbiotica group Mycetohabitans gen. nov., and Trinickia gen. nov.: implications for the evolution of diazotrophy and nodulation in the Burkholderiaceae.</title>
        <authorList>
            <person name="Estrada-de los Santos P."/>
            <person name="Palmer M."/>
            <person name="Chavez-Ramirez B."/>
            <person name="Beukes C."/>
            <person name="Steenkamp E.T."/>
            <person name="Hirsch A.M."/>
            <person name="Manyaka P."/>
            <person name="Maluk M."/>
            <person name="Lafos M."/>
            <person name="Crook M."/>
            <person name="Gross E."/>
            <person name="Simon M.F."/>
            <person name="Bueno dos Reis Junior F."/>
            <person name="Poole P.S."/>
            <person name="Venter S.N."/>
            <person name="James E.K."/>
        </authorList>
    </citation>
    <scope>NUCLEOTIDE SEQUENCE [LARGE SCALE GENOMIC DNA]</scope>
    <source>
        <strain evidence="4 5">WSM 3937</strain>
    </source>
</reference>
<feature type="domain" description="DUF6708" evidence="2">
    <location>
        <begin position="112"/>
        <end position="311"/>
    </location>
</feature>
<reference evidence="3 6" key="2">
    <citation type="submission" date="2020-04" db="EMBL/GenBank/DDBJ databases">
        <authorList>
            <person name="De Canck E."/>
        </authorList>
    </citation>
    <scope>NUCLEOTIDE SEQUENCE [LARGE SCALE GENOMIC DNA]</scope>
    <source>
        <strain evidence="3 6">LMG 27174</strain>
    </source>
</reference>
<keyword evidence="1" id="KW-1133">Transmembrane helix</keyword>
<dbReference type="InterPro" id="IPR046554">
    <property type="entry name" value="DUF6708"/>
</dbReference>
<dbReference type="AlphaFoldDB" id="A0A2N7VTP6"/>
<accession>A0A2N7VTP6</accession>
<feature type="transmembrane region" description="Helical" evidence="1">
    <location>
        <begin position="58"/>
        <end position="77"/>
    </location>
</feature>
<dbReference type="Pfam" id="PF20455">
    <property type="entry name" value="DUF6708"/>
    <property type="match status" value="1"/>
</dbReference>
<organism evidence="3 6">
    <name type="scientific">Paraburkholderia rhynchosiae</name>
    <dbReference type="NCBI Taxonomy" id="487049"/>
    <lineage>
        <taxon>Bacteria</taxon>
        <taxon>Pseudomonadati</taxon>
        <taxon>Pseudomonadota</taxon>
        <taxon>Betaproteobacteria</taxon>
        <taxon>Burkholderiales</taxon>
        <taxon>Burkholderiaceae</taxon>
        <taxon>Paraburkholderia</taxon>
    </lineage>
</organism>
<dbReference type="EMBL" id="CADIJZ010000057">
    <property type="protein sequence ID" value="CAB3743341.1"/>
    <property type="molecule type" value="Genomic_DNA"/>
</dbReference>
<gene>
    <name evidence="4" type="ORF">C0Z16_34630</name>
    <name evidence="3" type="ORF">LMG27174_06967</name>
</gene>
<dbReference type="EMBL" id="PNXY01000053">
    <property type="protein sequence ID" value="PMS20528.1"/>
    <property type="molecule type" value="Genomic_DNA"/>
</dbReference>
<proteinExistence type="predicted"/>
<feature type="transmembrane region" description="Helical" evidence="1">
    <location>
        <begin position="97"/>
        <end position="122"/>
    </location>
</feature>
<dbReference type="OrthoDB" id="8915060at2"/>
<dbReference type="Proteomes" id="UP000494205">
    <property type="component" value="Unassembled WGS sequence"/>
</dbReference>
<feature type="transmembrane region" description="Helical" evidence="1">
    <location>
        <begin position="251"/>
        <end position="269"/>
    </location>
</feature>
<evidence type="ECO:0000256" key="1">
    <source>
        <dbReference type="SAM" id="Phobius"/>
    </source>
</evidence>
<keyword evidence="5" id="KW-1185">Reference proteome</keyword>
<evidence type="ECO:0000313" key="5">
    <source>
        <dbReference type="Proteomes" id="UP000235659"/>
    </source>
</evidence>